<sequence>MTTYSIQLPNYLKIDRPLTIGNTRYSFNTSPQPPHDWCGPAAMTWKIPYRVRMVASCSCFCPGFCGCFGPFYVGGGDADLVAIKLKAVGSTSFSVSTVTRLPSEPPLLAFPWWVELTYQAGPRNRRQGVTIGGVWCERLKNAIRHFHLFFKSSIHASYLVIVVATPNPSGRAGKRSASVPLPQIFLTLGWAFPTFSLRANPENLIAANTWIFRGGGHGQTKGGLAIATNPG</sequence>
<protein>
    <submittedName>
        <fullName evidence="1">Uncharacterized protein</fullName>
    </submittedName>
</protein>
<dbReference type="Proteomes" id="UP000799755">
    <property type="component" value="Unassembled WGS sequence"/>
</dbReference>
<keyword evidence="2" id="KW-1185">Reference proteome</keyword>
<proteinExistence type="predicted"/>
<name>A0ACB6QQU7_9PLEO</name>
<accession>A0ACB6QQU7</accession>
<gene>
    <name evidence="1" type="ORF">BDR25DRAFT_356529</name>
</gene>
<evidence type="ECO:0000313" key="1">
    <source>
        <dbReference type="EMBL" id="KAF2469286.1"/>
    </source>
</evidence>
<reference evidence="1" key="1">
    <citation type="journal article" date="2020" name="Stud. Mycol.">
        <title>101 Dothideomycetes genomes: a test case for predicting lifestyles and emergence of pathogens.</title>
        <authorList>
            <person name="Haridas S."/>
            <person name="Albert R."/>
            <person name="Binder M."/>
            <person name="Bloem J."/>
            <person name="Labutti K."/>
            <person name="Salamov A."/>
            <person name="Andreopoulos B."/>
            <person name="Baker S."/>
            <person name="Barry K."/>
            <person name="Bills G."/>
            <person name="Bluhm B."/>
            <person name="Cannon C."/>
            <person name="Castanera R."/>
            <person name="Culley D."/>
            <person name="Daum C."/>
            <person name="Ezra D."/>
            <person name="Gonzalez J."/>
            <person name="Henrissat B."/>
            <person name="Kuo A."/>
            <person name="Liang C."/>
            <person name="Lipzen A."/>
            <person name="Lutzoni F."/>
            <person name="Magnuson J."/>
            <person name="Mondo S."/>
            <person name="Nolan M."/>
            <person name="Ohm R."/>
            <person name="Pangilinan J."/>
            <person name="Park H.-J."/>
            <person name="Ramirez L."/>
            <person name="Alfaro M."/>
            <person name="Sun H."/>
            <person name="Tritt A."/>
            <person name="Yoshinaga Y."/>
            <person name="Zwiers L.-H."/>
            <person name="Turgeon B."/>
            <person name="Goodwin S."/>
            <person name="Spatafora J."/>
            <person name="Crous P."/>
            <person name="Grigoriev I."/>
        </authorList>
    </citation>
    <scope>NUCLEOTIDE SEQUENCE</scope>
    <source>
        <strain evidence="1">ATCC 200398</strain>
    </source>
</reference>
<evidence type="ECO:0000313" key="2">
    <source>
        <dbReference type="Proteomes" id="UP000799755"/>
    </source>
</evidence>
<organism evidence="1 2">
    <name type="scientific">Lindgomyces ingoldianus</name>
    <dbReference type="NCBI Taxonomy" id="673940"/>
    <lineage>
        <taxon>Eukaryota</taxon>
        <taxon>Fungi</taxon>
        <taxon>Dikarya</taxon>
        <taxon>Ascomycota</taxon>
        <taxon>Pezizomycotina</taxon>
        <taxon>Dothideomycetes</taxon>
        <taxon>Pleosporomycetidae</taxon>
        <taxon>Pleosporales</taxon>
        <taxon>Lindgomycetaceae</taxon>
        <taxon>Lindgomyces</taxon>
    </lineage>
</organism>
<dbReference type="EMBL" id="MU003512">
    <property type="protein sequence ID" value="KAF2469286.1"/>
    <property type="molecule type" value="Genomic_DNA"/>
</dbReference>
<comment type="caution">
    <text evidence="1">The sequence shown here is derived from an EMBL/GenBank/DDBJ whole genome shotgun (WGS) entry which is preliminary data.</text>
</comment>